<evidence type="ECO:0000313" key="13">
    <source>
        <dbReference type="Proteomes" id="UP000019384"/>
    </source>
</evidence>
<dbReference type="NCBIfam" id="TIGR01236">
    <property type="entry name" value="D1pyr5carbox1"/>
    <property type="match status" value="1"/>
</dbReference>
<evidence type="ECO:0000256" key="6">
    <source>
        <dbReference type="ARBA" id="ARBA00048142"/>
    </source>
</evidence>
<keyword evidence="4 9" id="KW-0520">NAD</keyword>
<dbReference type="FunFam" id="3.40.605.10:FF:000006">
    <property type="entry name" value="1-pyrroline-5-carboxylate dehydrogenase"/>
    <property type="match status" value="1"/>
</dbReference>
<sequence length="595" mass="65760">MTQFRVSSTVPKLLLGSRAISALWAHRIAASSPHANYKRTVAQLSAPLVPPGLKNEPIKSFGKESTVDWDLLRESIIKLTDNGPLEIPVIVGDSEIYAASSNRLVYNQHNPGNHAQILANVTQANAEDVRVAVEASSAAKEAWLNTPFVDRAAVFLKAADLISTKYRYTMLAATMLGQGKNVYQAEIDCIAELVDFFRFNVKYAQELYSQQPIESTPGVWNRAEYRPLEGFVYAVTPFNFTAIAANLVGAPALMGNTVVWKPSSYATLSNYILFRILQEAGLPSGVINFVPGEPNMVTDELINDPRFASLHYTGSTAVFLNLYAKITANLTSGKYRDFPRIIGETGGKNFHVVHESAAVENAALNTLRGAFEYQGQKCSATSRVYVSESVWPKFSQILLENVSKLIPTNTSAVKGLQSFIGPVIHENSFDKLADVIDQAQTDPELEILYGGQYDKKQGYFVQPTVVRTSNLEHDFLKREFFGPVLTVHVFKDAEYESILESIDSNTNYALTGSIFANSRTAIRLAEEKLRYSAGNFYINDKSTGAVVGQQWFGGARMSGTNDKAGGSNILTRFTSIRNVKENFYELADYKYPSNF</sequence>
<comment type="catalytic activity">
    <reaction evidence="6 9">
        <text>L-glutamate 5-semialdehyde + NAD(+) + H2O = L-glutamate + NADH + 2 H(+)</text>
        <dbReference type="Rhea" id="RHEA:30235"/>
        <dbReference type="ChEBI" id="CHEBI:15377"/>
        <dbReference type="ChEBI" id="CHEBI:15378"/>
        <dbReference type="ChEBI" id="CHEBI:29985"/>
        <dbReference type="ChEBI" id="CHEBI:57540"/>
        <dbReference type="ChEBI" id="CHEBI:57945"/>
        <dbReference type="ChEBI" id="CHEBI:58066"/>
        <dbReference type="EC" id="1.2.1.88"/>
    </reaction>
</comment>
<evidence type="ECO:0000256" key="3">
    <source>
        <dbReference type="ARBA" id="ARBA00023002"/>
    </source>
</evidence>
<evidence type="ECO:0000259" key="11">
    <source>
        <dbReference type="Pfam" id="PF00171"/>
    </source>
</evidence>
<evidence type="ECO:0000256" key="4">
    <source>
        <dbReference type="ARBA" id="ARBA00023027"/>
    </source>
</evidence>
<dbReference type="HOGENOM" id="CLU_005391_4_1_1"/>
<reference evidence="12" key="2">
    <citation type="submission" date="2014-02" db="EMBL/GenBank/DDBJ databases">
        <title>Complete DNA sequence of /Kuraishia capsulata/ illustrates novel genomic features among budding yeasts (/Saccharomycotina/).</title>
        <authorList>
            <person name="Morales L."/>
            <person name="Noel B."/>
            <person name="Porcel B."/>
            <person name="Marcet-Houben M."/>
            <person name="Hullo M-F."/>
            <person name="Sacerdot C."/>
            <person name="Tekaia F."/>
            <person name="Leh-Louis V."/>
            <person name="Despons L."/>
            <person name="Khanna V."/>
            <person name="Aury J-M."/>
            <person name="Barbe V."/>
            <person name="Couloux A."/>
            <person name="Labadie K."/>
            <person name="Pelletier E."/>
            <person name="Souciet J-L."/>
            <person name="Boekhout T."/>
            <person name="Gabaldon T."/>
            <person name="Wincker P."/>
            <person name="Dujon B."/>
        </authorList>
    </citation>
    <scope>NUCLEOTIDE SEQUENCE</scope>
    <source>
        <strain evidence="12">CBS 1993</strain>
    </source>
</reference>
<dbReference type="Gene3D" id="3.40.309.10">
    <property type="entry name" value="Aldehyde Dehydrogenase, Chain A, domain 2"/>
    <property type="match status" value="1"/>
</dbReference>
<evidence type="ECO:0000256" key="8">
    <source>
        <dbReference type="RuleBase" id="RU003345"/>
    </source>
</evidence>
<dbReference type="Gene3D" id="3.40.605.10">
    <property type="entry name" value="Aldehyde Dehydrogenase, Chain A, domain 1"/>
    <property type="match status" value="1"/>
</dbReference>
<dbReference type="Proteomes" id="UP000019384">
    <property type="component" value="Unassembled WGS sequence"/>
</dbReference>
<dbReference type="AlphaFoldDB" id="W6MTA5"/>
<dbReference type="InterPro" id="IPR016163">
    <property type="entry name" value="Ald_DH_C"/>
</dbReference>
<gene>
    <name evidence="12" type="ORF">KUCA_T00006046001</name>
</gene>
<dbReference type="InterPro" id="IPR029510">
    <property type="entry name" value="Ald_DH_CS_GLU"/>
</dbReference>
<comment type="pathway">
    <text evidence="1 9">Amino-acid degradation; L-proline degradation into L-glutamate; L-glutamate from L-proline: step 2/2.</text>
</comment>
<dbReference type="GO" id="GO:0003842">
    <property type="term" value="F:L-glutamate gamma-semialdehyde dehydrogenase activity"/>
    <property type="evidence" value="ECO:0007669"/>
    <property type="project" value="UniProtKB-UniRule"/>
</dbReference>
<dbReference type="InterPro" id="IPR016162">
    <property type="entry name" value="Ald_DH_N"/>
</dbReference>
<dbReference type="PANTHER" id="PTHR42862">
    <property type="entry name" value="DELTA-1-PYRROLINE-5-CARBOXYLATE DEHYDROGENASE 1, ISOFORM A-RELATED"/>
    <property type="match status" value="1"/>
</dbReference>
<feature type="active site" evidence="7">
    <location>
        <position position="344"/>
    </location>
</feature>
<dbReference type="InterPro" id="IPR050485">
    <property type="entry name" value="Proline_metab_enzyme"/>
</dbReference>
<dbReference type="PROSITE" id="PS00687">
    <property type="entry name" value="ALDEHYDE_DEHYDR_GLU"/>
    <property type="match status" value="1"/>
</dbReference>
<dbReference type="RefSeq" id="XP_022462029.1">
    <property type="nucleotide sequence ID" value="XM_022605285.1"/>
</dbReference>
<dbReference type="GO" id="GO:0005759">
    <property type="term" value="C:mitochondrial matrix"/>
    <property type="evidence" value="ECO:0007669"/>
    <property type="project" value="EnsemblFungi"/>
</dbReference>
<dbReference type="STRING" id="1382522.W6MTA5"/>
<dbReference type="SUPFAM" id="SSF53720">
    <property type="entry name" value="ALDH-like"/>
    <property type="match status" value="1"/>
</dbReference>
<evidence type="ECO:0000256" key="1">
    <source>
        <dbReference type="ARBA" id="ARBA00004786"/>
    </source>
</evidence>
<evidence type="ECO:0000256" key="7">
    <source>
        <dbReference type="PROSITE-ProRule" id="PRU10007"/>
    </source>
</evidence>
<dbReference type="PANTHER" id="PTHR42862:SF1">
    <property type="entry name" value="DELTA-1-PYRROLINE-5-CARBOXYLATE DEHYDROGENASE 2, ISOFORM A-RELATED"/>
    <property type="match status" value="1"/>
</dbReference>
<organism evidence="12 13">
    <name type="scientific">Kuraishia capsulata CBS 1993</name>
    <dbReference type="NCBI Taxonomy" id="1382522"/>
    <lineage>
        <taxon>Eukaryota</taxon>
        <taxon>Fungi</taxon>
        <taxon>Dikarya</taxon>
        <taxon>Ascomycota</taxon>
        <taxon>Saccharomycotina</taxon>
        <taxon>Pichiomycetes</taxon>
        <taxon>Pichiales</taxon>
        <taxon>Pichiaceae</taxon>
        <taxon>Kuraishia</taxon>
    </lineage>
</organism>
<protein>
    <recommendedName>
        <fullName evidence="9 10">Multifunctional fusion protein</fullName>
    </recommendedName>
    <domain>
        <recommendedName>
            <fullName evidence="10">Delta-1-pyrroline-5-carboxylate dehydrogenase</fullName>
            <shortName evidence="10">P5C dehydrogenase</shortName>
        </recommendedName>
        <alternativeName>
            <fullName evidence="9">L-glutamate gamma-semialdehyde dehydrogenase</fullName>
        </alternativeName>
    </domain>
    <domain>
        <recommendedName>
            <fullName evidence="9">L-glutamate gamma-semialdehyde dehydrogenase</fullName>
            <ecNumber evidence="9">1.2.1.88</ecNumber>
        </recommendedName>
    </domain>
</protein>
<evidence type="ECO:0000313" key="12">
    <source>
        <dbReference type="EMBL" id="CDK30051.1"/>
    </source>
</evidence>
<dbReference type="Pfam" id="PF00171">
    <property type="entry name" value="Aldedh"/>
    <property type="match status" value="1"/>
</dbReference>
<name>W6MTA5_9ASCO</name>
<evidence type="ECO:0000256" key="5">
    <source>
        <dbReference type="ARBA" id="ARBA00023062"/>
    </source>
</evidence>
<dbReference type="GO" id="GO:0006537">
    <property type="term" value="P:glutamate biosynthetic process"/>
    <property type="evidence" value="ECO:0007669"/>
    <property type="project" value="EnsemblFungi"/>
</dbReference>
<evidence type="ECO:0000256" key="9">
    <source>
        <dbReference type="RuleBase" id="RU366016"/>
    </source>
</evidence>
<dbReference type="PROSITE" id="PS00070">
    <property type="entry name" value="ALDEHYDE_DEHYDR_CYS"/>
    <property type="match status" value="1"/>
</dbReference>
<dbReference type="EMBL" id="HG793131">
    <property type="protein sequence ID" value="CDK30051.1"/>
    <property type="molecule type" value="Genomic_DNA"/>
</dbReference>
<dbReference type="InterPro" id="IPR015590">
    <property type="entry name" value="Aldehyde_DH_dom"/>
</dbReference>
<proteinExistence type="inferred from homology"/>
<dbReference type="GeneID" id="34523417"/>
<keyword evidence="13" id="KW-1185">Reference proteome</keyword>
<dbReference type="UniPathway" id="UPA00261">
    <property type="reaction ID" value="UER00374"/>
</dbReference>
<evidence type="ECO:0000256" key="10">
    <source>
        <dbReference type="RuleBase" id="RU366030"/>
    </source>
</evidence>
<feature type="domain" description="Aldehyde dehydrogenase" evidence="11">
    <location>
        <begin position="106"/>
        <end position="579"/>
    </location>
</feature>
<dbReference type="InterPro" id="IPR016161">
    <property type="entry name" value="Ald_DH/histidinol_DH"/>
</dbReference>
<keyword evidence="3 8" id="KW-0560">Oxidoreductase</keyword>
<evidence type="ECO:0000256" key="2">
    <source>
        <dbReference type="ARBA" id="ARBA00009986"/>
    </source>
</evidence>
<dbReference type="InterPro" id="IPR005931">
    <property type="entry name" value="P5CDH/ALDH4A1"/>
</dbReference>
<keyword evidence="5 9" id="KW-0642">Proline metabolism</keyword>
<comment type="similarity">
    <text evidence="2 8">Belongs to the aldehyde dehydrogenase family.</text>
</comment>
<dbReference type="InterPro" id="IPR016160">
    <property type="entry name" value="Ald_DH_CS_CYS"/>
</dbReference>
<dbReference type="FunFam" id="3.40.309.10:FF:000005">
    <property type="entry name" value="1-pyrroline-5-carboxylate dehydrogenase 1"/>
    <property type="match status" value="1"/>
</dbReference>
<dbReference type="OrthoDB" id="5322683at2759"/>
<reference evidence="12" key="1">
    <citation type="submission" date="2013-12" db="EMBL/GenBank/DDBJ databases">
        <authorList>
            <person name="Genoscope - CEA"/>
        </authorList>
    </citation>
    <scope>NUCLEOTIDE SEQUENCE</scope>
    <source>
        <strain evidence="12">CBS 1993</strain>
    </source>
</reference>
<accession>W6MTA5</accession>
<dbReference type="GO" id="GO:0010133">
    <property type="term" value="P:L-proline catabolic process to L-glutamate"/>
    <property type="evidence" value="ECO:0007669"/>
    <property type="project" value="UniProtKB-UniRule"/>
</dbReference>
<dbReference type="EC" id="1.2.1.88" evidence="9"/>